<keyword evidence="5" id="KW-0560">Oxidoreductase</keyword>
<feature type="domain" description="Enoyl reductase (ER)" evidence="8">
    <location>
        <begin position="34"/>
        <end position="391"/>
    </location>
</feature>
<dbReference type="GO" id="GO:0046872">
    <property type="term" value="F:metal ion binding"/>
    <property type="evidence" value="ECO:0007669"/>
    <property type="project" value="UniProtKB-KW"/>
</dbReference>
<dbReference type="AlphaFoldDB" id="A0A0N1P1I1"/>
<dbReference type="SMART" id="SM00829">
    <property type="entry name" value="PKS_ER"/>
    <property type="match status" value="1"/>
</dbReference>
<keyword evidence="10" id="KW-1185">Reference proteome</keyword>
<protein>
    <submittedName>
        <fullName evidence="9">Alcohol dehydrogenase</fullName>
    </submittedName>
</protein>
<dbReference type="InterPro" id="IPR036291">
    <property type="entry name" value="NAD(P)-bd_dom_sf"/>
</dbReference>
<evidence type="ECO:0000256" key="7">
    <source>
        <dbReference type="SAM" id="MobiDB-lite"/>
    </source>
</evidence>
<dbReference type="GO" id="GO:0005737">
    <property type="term" value="C:cytoplasm"/>
    <property type="evidence" value="ECO:0007669"/>
    <property type="project" value="TreeGrafter"/>
</dbReference>
<dbReference type="Pfam" id="PF08240">
    <property type="entry name" value="ADH_N"/>
    <property type="match status" value="1"/>
</dbReference>
<feature type="compositionally biased region" description="Low complexity" evidence="7">
    <location>
        <begin position="1"/>
        <end position="20"/>
    </location>
</feature>
<dbReference type="InterPro" id="IPR011032">
    <property type="entry name" value="GroES-like_sf"/>
</dbReference>
<dbReference type="SUPFAM" id="SSF51735">
    <property type="entry name" value="NAD(P)-binding Rossmann-fold domains"/>
    <property type="match status" value="1"/>
</dbReference>
<dbReference type="OrthoDB" id="256333at2759"/>
<evidence type="ECO:0000313" key="10">
    <source>
        <dbReference type="Proteomes" id="UP000038010"/>
    </source>
</evidence>
<dbReference type="InterPro" id="IPR013149">
    <property type="entry name" value="ADH-like_C"/>
</dbReference>
<keyword evidence="3" id="KW-0479">Metal-binding</keyword>
<organism evidence="9 10">
    <name type="scientific">Cyphellophora attinorum</name>
    <dbReference type="NCBI Taxonomy" id="1664694"/>
    <lineage>
        <taxon>Eukaryota</taxon>
        <taxon>Fungi</taxon>
        <taxon>Dikarya</taxon>
        <taxon>Ascomycota</taxon>
        <taxon>Pezizomycotina</taxon>
        <taxon>Eurotiomycetes</taxon>
        <taxon>Chaetothyriomycetidae</taxon>
        <taxon>Chaetothyriales</taxon>
        <taxon>Cyphellophoraceae</taxon>
        <taxon>Cyphellophora</taxon>
    </lineage>
</organism>
<dbReference type="InterPro" id="IPR020843">
    <property type="entry name" value="ER"/>
</dbReference>
<dbReference type="Gene3D" id="3.90.180.10">
    <property type="entry name" value="Medium-chain alcohol dehydrogenases, catalytic domain"/>
    <property type="match status" value="1"/>
</dbReference>
<feature type="region of interest" description="Disordered" evidence="7">
    <location>
        <begin position="1"/>
        <end position="24"/>
    </location>
</feature>
<evidence type="ECO:0000259" key="8">
    <source>
        <dbReference type="SMART" id="SM00829"/>
    </source>
</evidence>
<dbReference type="Gene3D" id="3.40.50.720">
    <property type="entry name" value="NAD(P)-binding Rossmann-like Domain"/>
    <property type="match status" value="1"/>
</dbReference>
<dbReference type="STRING" id="1664694.A0A0N1P1I1"/>
<dbReference type="GeneID" id="28737596"/>
<evidence type="ECO:0000256" key="5">
    <source>
        <dbReference type="ARBA" id="ARBA00023002"/>
    </source>
</evidence>
<sequence>MSTTTTTTTRTEPPSTNSPSKPIPSTSRAWLLKAFNQPYELCDIPTPTLDDPHDILIRVTAASYCHTDALVAQGIVPPLPPLPHVGCHEYAGVVVALPEGQSVATHGFKVGDHVAVSGRGNHVCGDCLECDDDSAVLPDAKGYSVYCPSSGAGLGVDRPGGFREYAVVDGRQVGRVPAGLKGVEVAPLMCAGLTIYTAIRKLNLTQGQRVAILGCGGGLGHLGLQFAAKMGLRVLGIDITGRALELARSLDLPNNVQIVDGKDEKNGAEQLRKAMGQEDGRKYFDQMGVDAAIILPESQKAFDLGCALTRNGGKIMVLSFPPEGFHFSAFDVVIRRLSVEGSLIGSNRAMEEMFEFCVQHGVRAKLTTYAFEDLNQLVEDYHKGKPGKLVIDVGKGR</sequence>
<dbReference type="GO" id="GO:0004022">
    <property type="term" value="F:alcohol dehydrogenase (NAD+) activity"/>
    <property type="evidence" value="ECO:0007669"/>
    <property type="project" value="TreeGrafter"/>
</dbReference>
<reference evidence="9 10" key="1">
    <citation type="submission" date="2015-06" db="EMBL/GenBank/DDBJ databases">
        <title>Draft genome of the ant-associated black yeast Phialophora attae CBS 131958.</title>
        <authorList>
            <person name="Moreno L.F."/>
            <person name="Stielow B.J."/>
            <person name="de Hoog S."/>
            <person name="Vicente V.A."/>
            <person name="Weiss V.A."/>
            <person name="de Vries M."/>
            <person name="Cruz L.M."/>
            <person name="Souza E.M."/>
        </authorList>
    </citation>
    <scope>NUCLEOTIDE SEQUENCE [LARGE SCALE GENOMIC DNA]</scope>
    <source>
        <strain evidence="9 10">CBS 131958</strain>
    </source>
</reference>
<evidence type="ECO:0000256" key="1">
    <source>
        <dbReference type="ARBA" id="ARBA00001947"/>
    </source>
</evidence>
<evidence type="ECO:0000313" key="9">
    <source>
        <dbReference type="EMBL" id="KPI42144.1"/>
    </source>
</evidence>
<comment type="cofactor">
    <cofactor evidence="1">
        <name>Zn(2+)</name>
        <dbReference type="ChEBI" id="CHEBI:29105"/>
    </cofactor>
</comment>
<evidence type="ECO:0000256" key="4">
    <source>
        <dbReference type="ARBA" id="ARBA00022833"/>
    </source>
</evidence>
<comment type="similarity">
    <text evidence="2">Belongs to the zinc-containing alcohol dehydrogenase family.</text>
</comment>
<name>A0A0N1P1I1_9EURO</name>
<accession>A0A0N1P1I1</accession>
<keyword evidence="6" id="KW-0520">NAD</keyword>
<keyword evidence="4" id="KW-0862">Zinc</keyword>
<dbReference type="VEuPathDB" id="FungiDB:AB675_5501"/>
<dbReference type="FunFam" id="3.40.50.720:FF:000039">
    <property type="entry name" value="Alcohol dehydrogenase AdhP"/>
    <property type="match status" value="1"/>
</dbReference>
<dbReference type="RefSeq" id="XP_018002107.1">
    <property type="nucleotide sequence ID" value="XM_018145716.1"/>
</dbReference>
<evidence type="ECO:0000256" key="6">
    <source>
        <dbReference type="ARBA" id="ARBA00023027"/>
    </source>
</evidence>
<proteinExistence type="inferred from homology"/>
<dbReference type="PANTHER" id="PTHR42940">
    <property type="entry name" value="ALCOHOL DEHYDROGENASE 1-RELATED"/>
    <property type="match status" value="1"/>
</dbReference>
<evidence type="ECO:0000256" key="3">
    <source>
        <dbReference type="ARBA" id="ARBA00022723"/>
    </source>
</evidence>
<dbReference type="PANTHER" id="PTHR42940:SF8">
    <property type="entry name" value="VACUOLAR PROTEIN SORTING-ASSOCIATED PROTEIN 11"/>
    <property type="match status" value="1"/>
</dbReference>
<dbReference type="SUPFAM" id="SSF50129">
    <property type="entry name" value="GroES-like"/>
    <property type="match status" value="1"/>
</dbReference>
<evidence type="ECO:0000256" key="2">
    <source>
        <dbReference type="ARBA" id="ARBA00008072"/>
    </source>
</evidence>
<dbReference type="Pfam" id="PF00107">
    <property type="entry name" value="ADH_zinc_N"/>
    <property type="match status" value="1"/>
</dbReference>
<gene>
    <name evidence="9" type="ORF">AB675_5501</name>
</gene>
<dbReference type="InterPro" id="IPR013154">
    <property type="entry name" value="ADH-like_N"/>
</dbReference>
<dbReference type="Proteomes" id="UP000038010">
    <property type="component" value="Unassembled WGS sequence"/>
</dbReference>
<dbReference type="EMBL" id="LFJN01000008">
    <property type="protein sequence ID" value="KPI42144.1"/>
    <property type="molecule type" value="Genomic_DNA"/>
</dbReference>
<comment type="caution">
    <text evidence="9">The sequence shown here is derived from an EMBL/GenBank/DDBJ whole genome shotgun (WGS) entry which is preliminary data.</text>
</comment>